<evidence type="ECO:0000313" key="2">
    <source>
        <dbReference type="Proteomes" id="UP000623678"/>
    </source>
</evidence>
<proteinExistence type="predicted"/>
<keyword evidence="2" id="KW-1185">Reference proteome</keyword>
<gene>
    <name evidence="1" type="ORF">H8705_08510</name>
</gene>
<dbReference type="AlphaFoldDB" id="A0A926EPA1"/>
<name>A0A926EPA1_9FIRM</name>
<evidence type="ECO:0000313" key="1">
    <source>
        <dbReference type="EMBL" id="MBC8585623.1"/>
    </source>
</evidence>
<reference evidence="1" key="1">
    <citation type="submission" date="2020-08" db="EMBL/GenBank/DDBJ databases">
        <title>Genome public.</title>
        <authorList>
            <person name="Liu C."/>
            <person name="Sun Q."/>
        </authorList>
    </citation>
    <scope>NUCLEOTIDE SEQUENCE</scope>
    <source>
        <strain evidence="1">NSJ-64</strain>
    </source>
</reference>
<sequence>MNGECDMFHADTLYDNEENFGLPEIEERDLSASLTLRWSRKRKRWECRNAFFWQDAKNKWSCRSQDGRYYYGFRSLRALLKSYVGGLLCEKSLCYSAKNARAKYWFSQNPRRVTCCVTMRCTGFFPPCFPKGGMKL</sequence>
<protein>
    <submittedName>
        <fullName evidence="1">Uncharacterized protein</fullName>
    </submittedName>
</protein>
<dbReference type="Proteomes" id="UP000623678">
    <property type="component" value="Unassembled WGS sequence"/>
</dbReference>
<comment type="caution">
    <text evidence="1">The sequence shown here is derived from an EMBL/GenBank/DDBJ whole genome shotgun (WGS) entry which is preliminary data.</text>
</comment>
<dbReference type="EMBL" id="JACRTD010000005">
    <property type="protein sequence ID" value="MBC8585623.1"/>
    <property type="molecule type" value="Genomic_DNA"/>
</dbReference>
<organism evidence="1 2">
    <name type="scientific">Youxingia wuxianensis</name>
    <dbReference type="NCBI Taxonomy" id="2763678"/>
    <lineage>
        <taxon>Bacteria</taxon>
        <taxon>Bacillati</taxon>
        <taxon>Bacillota</taxon>
        <taxon>Clostridia</taxon>
        <taxon>Eubacteriales</taxon>
        <taxon>Oscillospiraceae</taxon>
        <taxon>Youxingia</taxon>
    </lineage>
</organism>
<accession>A0A926EPA1</accession>